<dbReference type="EMBL" id="CASHSV030000001">
    <property type="protein sequence ID" value="CAJ2630885.1"/>
    <property type="molecule type" value="Genomic_DNA"/>
</dbReference>
<organism evidence="1 2">
    <name type="scientific">Trifolium pratense</name>
    <name type="common">Red clover</name>
    <dbReference type="NCBI Taxonomy" id="57577"/>
    <lineage>
        <taxon>Eukaryota</taxon>
        <taxon>Viridiplantae</taxon>
        <taxon>Streptophyta</taxon>
        <taxon>Embryophyta</taxon>
        <taxon>Tracheophyta</taxon>
        <taxon>Spermatophyta</taxon>
        <taxon>Magnoliopsida</taxon>
        <taxon>eudicotyledons</taxon>
        <taxon>Gunneridae</taxon>
        <taxon>Pentapetalae</taxon>
        <taxon>rosids</taxon>
        <taxon>fabids</taxon>
        <taxon>Fabales</taxon>
        <taxon>Fabaceae</taxon>
        <taxon>Papilionoideae</taxon>
        <taxon>50 kb inversion clade</taxon>
        <taxon>NPAAA clade</taxon>
        <taxon>Hologalegina</taxon>
        <taxon>IRL clade</taxon>
        <taxon>Trifolieae</taxon>
        <taxon>Trifolium</taxon>
    </lineage>
</organism>
<accession>A0ACB0IG10</accession>
<dbReference type="Proteomes" id="UP001177021">
    <property type="component" value="Unassembled WGS sequence"/>
</dbReference>
<sequence>MEFDEYDYLEKTVENSELKNHNQITNSGGDRIRTVKSEDRVRSRSSKRRDSERDDGDGDDDLNDRLKHSKSGDGYRGGYDRQKERGSPRNRSRSRDVDKERDKLRSSQGNGDRRRDRDRDSGDKYRRERDRDRDVERDRRNRRSGSEREREKEHSQRSRSRPERHRSDLDNGDKETSRDREYRDKERNRDKDYRDRGMARDAKKPDRENRWHEEKKEEAAEPEIDPERDQRTVFAYQISLKADERDVYEFFSRAGKVRDVRLIMDRNSRRSKGVGYIEFYDVMSVPMAIALSGQPLLGQPVMVKPSEAEKNLVQSMASVTGGPNGNLGPYSGGARRLYVGNLHSSITEADLRRVFEAFGQVELVQLPLDDIGHCKGFGFVQFARLEDAKNAQSLNSQLEIGGRTIKVSAVTDQSGMQEFGGNTGDMDDDEGGGLSLNASSRALLMQKLDRSSNASSMIGLLGNSAVNNTGLNLQATGNIPEAALLGAAPLAGHPGGGLQIPMTSPSIDTIGVPSECLLLKNMFDPENEKEPDFDLDVREDVEAECSKFGNLRHLCVVKQSAGFVYLRFENTQSAISAQRALHGRWFAGKMITASFMVPESYEDRFPLESE</sequence>
<protein>
    <submittedName>
        <fullName evidence="1">Uncharacterized protein</fullName>
    </submittedName>
</protein>
<evidence type="ECO:0000313" key="2">
    <source>
        <dbReference type="Proteomes" id="UP001177021"/>
    </source>
</evidence>
<proteinExistence type="predicted"/>
<evidence type="ECO:0000313" key="1">
    <source>
        <dbReference type="EMBL" id="CAJ2630885.1"/>
    </source>
</evidence>
<reference evidence="1" key="1">
    <citation type="submission" date="2023-10" db="EMBL/GenBank/DDBJ databases">
        <authorList>
            <person name="Rodriguez Cubillos JULIANA M."/>
            <person name="De Vega J."/>
        </authorList>
    </citation>
    <scope>NUCLEOTIDE SEQUENCE</scope>
</reference>
<gene>
    <name evidence="1" type="ORF">MILVUS5_LOCUS2571</name>
</gene>
<keyword evidence="2" id="KW-1185">Reference proteome</keyword>
<comment type="caution">
    <text evidence="1">The sequence shown here is derived from an EMBL/GenBank/DDBJ whole genome shotgun (WGS) entry which is preliminary data.</text>
</comment>
<name>A0ACB0IG10_TRIPR</name>